<evidence type="ECO:0000313" key="4">
    <source>
        <dbReference type="EMBL" id="TEB10977.1"/>
    </source>
</evidence>
<dbReference type="EC" id="2.7.11.1" evidence="4"/>
<feature type="domain" description="KaiC" evidence="3">
    <location>
        <begin position="2"/>
        <end position="239"/>
    </location>
</feature>
<proteinExistence type="predicted"/>
<keyword evidence="5" id="KW-1185">Reference proteome</keyword>
<dbReference type="GO" id="GO:0004674">
    <property type="term" value="F:protein serine/threonine kinase activity"/>
    <property type="evidence" value="ECO:0007669"/>
    <property type="project" value="UniProtKB-EC"/>
</dbReference>
<name>A0A4Y7RRS9_9FIRM</name>
<reference evidence="4 5" key="1">
    <citation type="journal article" date="2018" name="Environ. Microbiol.">
        <title>Novel energy conservation strategies and behaviour of Pelotomaculum schinkii driving syntrophic propionate catabolism.</title>
        <authorList>
            <person name="Hidalgo-Ahumada C.A.P."/>
            <person name="Nobu M.K."/>
            <person name="Narihiro T."/>
            <person name="Tamaki H."/>
            <person name="Liu W.T."/>
            <person name="Kamagata Y."/>
            <person name="Stams A.J.M."/>
            <person name="Imachi H."/>
            <person name="Sousa D.Z."/>
        </authorList>
    </citation>
    <scope>NUCLEOTIDE SEQUENCE [LARGE SCALE GENOMIC DNA]</scope>
    <source>
        <strain evidence="4 5">MGP</strain>
    </source>
</reference>
<dbReference type="InterPro" id="IPR014774">
    <property type="entry name" value="KaiC-like_dom"/>
</dbReference>
<evidence type="ECO:0000256" key="1">
    <source>
        <dbReference type="ARBA" id="ARBA00022741"/>
    </source>
</evidence>
<accession>A0A4Y7RRS9</accession>
<dbReference type="InterPro" id="IPR027417">
    <property type="entry name" value="P-loop_NTPase"/>
</dbReference>
<evidence type="ECO:0000256" key="2">
    <source>
        <dbReference type="ARBA" id="ARBA00022840"/>
    </source>
</evidence>
<dbReference type="PROSITE" id="PS51146">
    <property type="entry name" value="KAIC"/>
    <property type="match status" value="1"/>
</dbReference>
<keyword evidence="4" id="KW-0418">Kinase</keyword>
<dbReference type="SUPFAM" id="SSF52540">
    <property type="entry name" value="P-loop containing nucleoside triphosphate hydrolases"/>
    <property type="match status" value="1"/>
</dbReference>
<dbReference type="OrthoDB" id="1805253at2"/>
<organism evidence="4 5">
    <name type="scientific">Pelotomaculum propionicicum</name>
    <dbReference type="NCBI Taxonomy" id="258475"/>
    <lineage>
        <taxon>Bacteria</taxon>
        <taxon>Bacillati</taxon>
        <taxon>Bacillota</taxon>
        <taxon>Clostridia</taxon>
        <taxon>Eubacteriales</taxon>
        <taxon>Desulfotomaculaceae</taxon>
        <taxon>Pelotomaculum</taxon>
    </lineage>
</organism>
<dbReference type="RefSeq" id="WP_134213834.1">
    <property type="nucleotide sequence ID" value="NZ_QFFZ01000019.1"/>
</dbReference>
<protein>
    <submittedName>
        <fullName evidence="4">Circadian clock protein kinase KaiC</fullName>
        <ecNumber evidence="4">2.7.11.1</ecNumber>
    </submittedName>
</protein>
<dbReference type="AlphaFoldDB" id="A0A4Y7RRS9"/>
<dbReference type="Proteomes" id="UP000297597">
    <property type="component" value="Unassembled WGS sequence"/>
</dbReference>
<keyword evidence="1" id="KW-0547">Nucleotide-binding</keyword>
<dbReference type="PANTHER" id="PTHR43637:SF3">
    <property type="entry name" value="FLAGELLA-RELATED PROTEIN H-RELATED"/>
    <property type="match status" value="1"/>
</dbReference>
<dbReference type="Gene3D" id="3.40.50.300">
    <property type="entry name" value="P-loop containing nucleotide triphosphate hydrolases"/>
    <property type="match status" value="1"/>
</dbReference>
<dbReference type="Pfam" id="PF06745">
    <property type="entry name" value="ATPase"/>
    <property type="match status" value="1"/>
</dbReference>
<dbReference type="EMBL" id="QFFZ01000019">
    <property type="protein sequence ID" value="TEB10977.1"/>
    <property type="molecule type" value="Genomic_DNA"/>
</dbReference>
<evidence type="ECO:0000259" key="3">
    <source>
        <dbReference type="PROSITE" id="PS51146"/>
    </source>
</evidence>
<dbReference type="PANTHER" id="PTHR43637">
    <property type="entry name" value="UPF0273 PROTEIN TM_0370"/>
    <property type="match status" value="1"/>
</dbReference>
<gene>
    <name evidence="4" type="primary">kaiC_1</name>
    <name evidence="4" type="ORF">Pmgp_01993</name>
</gene>
<keyword evidence="2" id="KW-0067">ATP-binding</keyword>
<dbReference type="InterPro" id="IPR010624">
    <property type="entry name" value="KaiC_dom"/>
</dbReference>
<dbReference type="GO" id="GO:0005524">
    <property type="term" value="F:ATP binding"/>
    <property type="evidence" value="ECO:0007669"/>
    <property type="project" value="UniProtKB-KW"/>
</dbReference>
<comment type="caution">
    <text evidence="4">The sequence shown here is derived from an EMBL/GenBank/DDBJ whole genome shotgun (WGS) entry which is preliminary data.</text>
</comment>
<sequence length="239" mass="26836">MPRAYFGVEGLDRNLEKGLMYGSQIMVEGESGIGKTVLAGEFIKEGLRCGDTCIYVACDEPPLAMREHLLSFKVGTAAYEEAGRLIFVDAYEEGETEEEYALADLRNLDKYFALETEILRGCHGRRIRLVVDSLSTLFTSIDTADILDFHRTRIKRLRKSGILAMDIFVSGVLDTKLMTISGHLYNFILKMNFSGSRYNPMRMMQIGKVKSQQFVSSRHAFTISPVYGILVSAEMGVNE</sequence>
<keyword evidence="4" id="KW-0808">Transferase</keyword>
<evidence type="ECO:0000313" key="5">
    <source>
        <dbReference type="Proteomes" id="UP000297597"/>
    </source>
</evidence>